<dbReference type="EMBL" id="DVGC01000013">
    <property type="protein sequence ID" value="HIR04883.1"/>
    <property type="molecule type" value="Genomic_DNA"/>
</dbReference>
<proteinExistence type="predicted"/>
<feature type="domain" description="Metallo-beta-lactamase" evidence="1">
    <location>
        <begin position="46"/>
        <end position="234"/>
    </location>
</feature>
<protein>
    <submittedName>
        <fullName evidence="2">MBL fold metallo-hydrolase</fullName>
    </submittedName>
</protein>
<gene>
    <name evidence="2" type="ORF">IAB28_02830</name>
</gene>
<dbReference type="SUPFAM" id="SSF56281">
    <property type="entry name" value="Metallo-hydrolase/oxidoreductase"/>
    <property type="match status" value="1"/>
</dbReference>
<dbReference type="PANTHER" id="PTHR42951">
    <property type="entry name" value="METALLO-BETA-LACTAMASE DOMAIN-CONTAINING"/>
    <property type="match status" value="1"/>
</dbReference>
<name>A0A9D1A4W2_9FIRM</name>
<reference evidence="2" key="2">
    <citation type="journal article" date="2021" name="PeerJ">
        <title>Extensive microbial diversity within the chicken gut microbiome revealed by metagenomics and culture.</title>
        <authorList>
            <person name="Gilroy R."/>
            <person name="Ravi A."/>
            <person name="Getino M."/>
            <person name="Pursley I."/>
            <person name="Horton D.L."/>
            <person name="Alikhan N.F."/>
            <person name="Baker D."/>
            <person name="Gharbi K."/>
            <person name="Hall N."/>
            <person name="Watson M."/>
            <person name="Adriaenssens E.M."/>
            <person name="Foster-Nyarko E."/>
            <person name="Jarju S."/>
            <person name="Secka A."/>
            <person name="Antonio M."/>
            <person name="Oren A."/>
            <person name="Chaudhuri R.R."/>
            <person name="La Ragione R."/>
            <person name="Hildebrand F."/>
            <person name="Pallen M.J."/>
        </authorList>
    </citation>
    <scope>NUCLEOTIDE SEQUENCE</scope>
    <source>
        <strain evidence="2">CHK180-2868</strain>
    </source>
</reference>
<dbReference type="InterPro" id="IPR050855">
    <property type="entry name" value="NDM-1-like"/>
</dbReference>
<evidence type="ECO:0000259" key="1">
    <source>
        <dbReference type="SMART" id="SM00849"/>
    </source>
</evidence>
<reference evidence="2" key="1">
    <citation type="submission" date="2020-10" db="EMBL/GenBank/DDBJ databases">
        <authorList>
            <person name="Gilroy R."/>
        </authorList>
    </citation>
    <scope>NUCLEOTIDE SEQUENCE</scope>
    <source>
        <strain evidence="2">CHK180-2868</strain>
    </source>
</reference>
<accession>A0A9D1A4W2</accession>
<dbReference type="Proteomes" id="UP000824250">
    <property type="component" value="Unassembled WGS sequence"/>
</dbReference>
<dbReference type="Gene3D" id="3.60.15.10">
    <property type="entry name" value="Ribonuclease Z/Hydroxyacylglutathione hydrolase-like"/>
    <property type="match status" value="1"/>
</dbReference>
<evidence type="ECO:0000313" key="2">
    <source>
        <dbReference type="EMBL" id="HIR04883.1"/>
    </source>
</evidence>
<organism evidence="2 3">
    <name type="scientific">Candidatus Copromonas faecavium</name>
    <name type="common">nom. illeg.</name>
    <dbReference type="NCBI Taxonomy" id="2840740"/>
    <lineage>
        <taxon>Bacteria</taxon>
        <taxon>Bacillati</taxon>
        <taxon>Bacillota</taxon>
        <taxon>Clostridia</taxon>
        <taxon>Lachnospirales</taxon>
        <taxon>Lachnospiraceae</taxon>
        <taxon>Candidatus Copromonas (nom. illeg.)</taxon>
    </lineage>
</organism>
<dbReference type="AlphaFoldDB" id="A0A9D1A4W2"/>
<dbReference type="InterPro" id="IPR036866">
    <property type="entry name" value="RibonucZ/Hydroxyglut_hydro"/>
</dbReference>
<evidence type="ECO:0000313" key="3">
    <source>
        <dbReference type="Proteomes" id="UP000824250"/>
    </source>
</evidence>
<dbReference type="SMART" id="SM00849">
    <property type="entry name" value="Lactamase_B"/>
    <property type="match status" value="1"/>
</dbReference>
<comment type="caution">
    <text evidence="2">The sequence shown here is derived from an EMBL/GenBank/DDBJ whole genome shotgun (WGS) entry which is preliminary data.</text>
</comment>
<dbReference type="InterPro" id="IPR001279">
    <property type="entry name" value="Metallo-B-lactamas"/>
</dbReference>
<dbReference type="PANTHER" id="PTHR42951:SF17">
    <property type="entry name" value="METALLO-BETA-LACTAMASE DOMAIN-CONTAINING PROTEIN"/>
    <property type="match status" value="1"/>
</dbReference>
<dbReference type="Pfam" id="PF00753">
    <property type="entry name" value="Lactamase_B"/>
    <property type="match status" value="1"/>
</dbReference>
<sequence>MQINAESKALLKQVMARLDGFLANPWTAEMEPYQIIPNVYYVGNKYVGCYLFQTQKGLVLIDCAMQETAYLLLESIRKAGFDPKQVRTLFITHGHIDHCGAARLLQEYTGCEIYFPQGDLFFLTDRRDLILREERVPEFQVTGTFSYDMAMDFGNFRFRPVHTPGHTPGCTSFLIEADTEQETLLLGLHGGLGLNGLSLAELEANGLPLSLQQEYLGSLERIIKEPVDIVLPSHASHYPGDYFAIAAQNDGSGKALRVPGMWQTLIGDRIRQAKELIKRDAQAAG</sequence>